<dbReference type="InterPro" id="IPR031165">
    <property type="entry name" value="GNAT_YJDJ"/>
</dbReference>
<gene>
    <name evidence="2" type="ORF">AVDCRST_MAG68-4220</name>
</gene>
<dbReference type="PROSITE" id="PS51729">
    <property type="entry name" value="GNAT_YJDJ"/>
    <property type="match status" value="1"/>
</dbReference>
<evidence type="ECO:0000259" key="1">
    <source>
        <dbReference type="PROSITE" id="PS51729"/>
    </source>
</evidence>
<dbReference type="InterPro" id="IPR016181">
    <property type="entry name" value="Acyl_CoA_acyltransferase"/>
</dbReference>
<evidence type="ECO:0000313" key="2">
    <source>
        <dbReference type="EMBL" id="CAA9358674.1"/>
    </source>
</evidence>
<reference evidence="2" key="1">
    <citation type="submission" date="2020-02" db="EMBL/GenBank/DDBJ databases">
        <authorList>
            <person name="Meier V. D."/>
        </authorList>
    </citation>
    <scope>NUCLEOTIDE SEQUENCE</scope>
    <source>
        <strain evidence="2">AVDCRST_MAG68</strain>
    </source>
</reference>
<organism evidence="2">
    <name type="scientific">uncultured Gemmatimonadota bacterium</name>
    <dbReference type="NCBI Taxonomy" id="203437"/>
    <lineage>
        <taxon>Bacteria</taxon>
        <taxon>Pseudomonadati</taxon>
        <taxon>Gemmatimonadota</taxon>
        <taxon>environmental samples</taxon>
    </lineage>
</organism>
<dbReference type="Pfam" id="PF14542">
    <property type="entry name" value="Acetyltransf_CG"/>
    <property type="match status" value="1"/>
</dbReference>
<dbReference type="AlphaFoldDB" id="A0A6J4MLR8"/>
<dbReference type="EMBL" id="CADCTW010000195">
    <property type="protein sequence ID" value="CAA9358674.1"/>
    <property type="molecule type" value="Genomic_DNA"/>
</dbReference>
<sequence>MAEAIEVVDNEAEGRFEARTPAGLAELTYDRREGKLFLLHTGVPHEAEGQGIAGRLVHAALEQARERGHKVVPYCSFARAYAARHTEFADVVQDPE</sequence>
<proteinExistence type="predicted"/>
<dbReference type="SUPFAM" id="SSF55729">
    <property type="entry name" value="Acyl-CoA N-acyltransferases (Nat)"/>
    <property type="match status" value="1"/>
</dbReference>
<protein>
    <recommendedName>
        <fullName evidence="1">N-acetyltransferase domain-containing protein</fullName>
    </recommendedName>
</protein>
<dbReference type="InterPro" id="IPR045057">
    <property type="entry name" value="Gcn5-rel_NAT"/>
</dbReference>
<dbReference type="Gene3D" id="3.40.630.30">
    <property type="match status" value="1"/>
</dbReference>
<dbReference type="CDD" id="cd04301">
    <property type="entry name" value="NAT_SF"/>
    <property type="match status" value="1"/>
</dbReference>
<dbReference type="PANTHER" id="PTHR31435">
    <property type="entry name" value="PROTEIN NATD1"/>
    <property type="match status" value="1"/>
</dbReference>
<accession>A0A6J4MLR8</accession>
<feature type="domain" description="N-acetyltransferase" evidence="1">
    <location>
        <begin position="8"/>
        <end position="93"/>
    </location>
</feature>
<dbReference type="PANTHER" id="PTHR31435:SF10">
    <property type="entry name" value="BSR4717 PROTEIN"/>
    <property type="match status" value="1"/>
</dbReference>
<name>A0A6J4MLR8_9BACT</name>